<dbReference type="InterPro" id="IPR001708">
    <property type="entry name" value="YidC/ALB3/OXA1/COX18"/>
</dbReference>
<evidence type="ECO:0000256" key="5">
    <source>
        <dbReference type="ARBA" id="ARBA00023136"/>
    </source>
</evidence>
<comment type="caution">
    <text evidence="7">The sequence shown here is derived from an EMBL/GenBank/DDBJ whole genome shotgun (WGS) entry which is preliminary data.</text>
</comment>
<reference evidence="7 8" key="1">
    <citation type="journal article" date="2013" name="BMC Genomics">
        <title>The miniature genome of a carnivorous plant Genlisea aurea contains a low number of genes and short non-coding sequences.</title>
        <authorList>
            <person name="Leushkin E.V."/>
            <person name="Sutormin R.A."/>
            <person name="Nabieva E.R."/>
            <person name="Penin A.A."/>
            <person name="Kondrashov A.S."/>
            <person name="Logacheva M.D."/>
        </authorList>
    </citation>
    <scope>NUCLEOTIDE SEQUENCE [LARGE SCALE GENOMIC DNA]</scope>
</reference>
<proteinExistence type="inferred from homology"/>
<accession>S8CWX5</accession>
<dbReference type="GO" id="GO:0005743">
    <property type="term" value="C:mitochondrial inner membrane"/>
    <property type="evidence" value="ECO:0007669"/>
    <property type="project" value="TreeGrafter"/>
</dbReference>
<evidence type="ECO:0008006" key="9">
    <source>
        <dbReference type="Google" id="ProtNLM"/>
    </source>
</evidence>
<protein>
    <recommendedName>
        <fullName evidence="9">ALBINO3-like protein 2, chloroplastic</fullName>
    </recommendedName>
</protein>
<dbReference type="GO" id="GO:0032977">
    <property type="term" value="F:membrane insertase activity"/>
    <property type="evidence" value="ECO:0007669"/>
    <property type="project" value="InterPro"/>
</dbReference>
<dbReference type="Proteomes" id="UP000015453">
    <property type="component" value="Unassembled WGS sequence"/>
</dbReference>
<dbReference type="PANTHER" id="PTHR12428">
    <property type="entry name" value="OXA1"/>
    <property type="match status" value="1"/>
</dbReference>
<sequence length="457" mass="50953">PHRCAVSFPRCFSAQPESDEPFIPLQFLISLLDSYHDLTGFPWWISISSSTIIMRLALFPLVIVQLKKLKRITELLPQLPRPFPPPLSGRSFKDQLLIFMKEKNAAGCPSFLWFFSSLAIQAPCFFWFLMSIRRMSLDEHPGFDSGGLLWFQNLSDYPHGVLGSILPLSISGLHFANVKMYSIYLQALTVPILIGGFSCPQGSLVYWVTNSSLSLIQLICLHNDDVREYLGLPGKTTPSSVGLKSNEEKPHPGVEDIVILTKQGEVSARSLSPPELTSFSVKMLTDGRRDVAERMLRLALEKDPANIRALLILGQTLLQNKQLSEAVECLEAAISKLISSEGCYPTKVEDVDLLILSSQWAGIAKVQQGKIEEGIVHLERIATLAEPEDPKSKAHYYDGLLVLSSALANVNRKSESLKYLHKAAKYNPAYTVYFDHLETTTDDSNDISSDLVSSRRD</sequence>
<dbReference type="SUPFAM" id="SSF48452">
    <property type="entry name" value="TPR-like"/>
    <property type="match status" value="1"/>
</dbReference>
<evidence type="ECO:0000313" key="8">
    <source>
        <dbReference type="Proteomes" id="UP000015453"/>
    </source>
</evidence>
<feature type="transmembrane region" description="Helical" evidence="6">
    <location>
        <begin position="41"/>
        <end position="64"/>
    </location>
</feature>
<feature type="non-terminal residue" evidence="7">
    <location>
        <position position="1"/>
    </location>
</feature>
<dbReference type="PANTHER" id="PTHR12428:SF65">
    <property type="entry name" value="CYTOCHROME C OXIDASE ASSEMBLY PROTEIN COX18, MITOCHONDRIAL"/>
    <property type="match status" value="1"/>
</dbReference>
<dbReference type="OrthoDB" id="2148490at2759"/>
<comment type="subcellular location">
    <subcellularLocation>
        <location evidence="1">Membrane</location>
        <topology evidence="1">Multi-pass membrane protein</topology>
    </subcellularLocation>
</comment>
<keyword evidence="4 6" id="KW-1133">Transmembrane helix</keyword>
<evidence type="ECO:0000313" key="7">
    <source>
        <dbReference type="EMBL" id="EPS69471.1"/>
    </source>
</evidence>
<comment type="similarity">
    <text evidence="2">Belongs to the OXA1/ALB3/YidC (TC 2.A.9.2) family.</text>
</comment>
<dbReference type="AlphaFoldDB" id="S8CWX5"/>
<gene>
    <name evidence="7" type="ORF">M569_05294</name>
</gene>
<dbReference type="Pfam" id="PF14559">
    <property type="entry name" value="TPR_19"/>
    <property type="match status" value="1"/>
</dbReference>
<dbReference type="EMBL" id="AUSU01002108">
    <property type="protein sequence ID" value="EPS69471.1"/>
    <property type="molecule type" value="Genomic_DNA"/>
</dbReference>
<feature type="transmembrane region" description="Helical" evidence="6">
    <location>
        <begin position="110"/>
        <end position="130"/>
    </location>
</feature>
<keyword evidence="3 6" id="KW-0812">Transmembrane</keyword>
<evidence type="ECO:0000256" key="3">
    <source>
        <dbReference type="ARBA" id="ARBA00022692"/>
    </source>
</evidence>
<name>S8CWX5_9LAMI</name>
<evidence type="ECO:0000256" key="1">
    <source>
        <dbReference type="ARBA" id="ARBA00004141"/>
    </source>
</evidence>
<evidence type="ECO:0000256" key="2">
    <source>
        <dbReference type="ARBA" id="ARBA00010583"/>
    </source>
</evidence>
<dbReference type="GO" id="GO:0032979">
    <property type="term" value="P:protein insertion into mitochondrial inner membrane from matrix"/>
    <property type="evidence" value="ECO:0007669"/>
    <property type="project" value="TreeGrafter"/>
</dbReference>
<dbReference type="InterPro" id="IPR011990">
    <property type="entry name" value="TPR-like_helical_dom_sf"/>
</dbReference>
<keyword evidence="8" id="KW-1185">Reference proteome</keyword>
<organism evidence="7 8">
    <name type="scientific">Genlisea aurea</name>
    <dbReference type="NCBI Taxonomy" id="192259"/>
    <lineage>
        <taxon>Eukaryota</taxon>
        <taxon>Viridiplantae</taxon>
        <taxon>Streptophyta</taxon>
        <taxon>Embryophyta</taxon>
        <taxon>Tracheophyta</taxon>
        <taxon>Spermatophyta</taxon>
        <taxon>Magnoliopsida</taxon>
        <taxon>eudicotyledons</taxon>
        <taxon>Gunneridae</taxon>
        <taxon>Pentapetalae</taxon>
        <taxon>asterids</taxon>
        <taxon>lamiids</taxon>
        <taxon>Lamiales</taxon>
        <taxon>Lentibulariaceae</taxon>
        <taxon>Genlisea</taxon>
    </lineage>
</organism>
<keyword evidence="5 6" id="KW-0472">Membrane</keyword>
<evidence type="ECO:0000256" key="6">
    <source>
        <dbReference type="SAM" id="Phobius"/>
    </source>
</evidence>
<evidence type="ECO:0000256" key="4">
    <source>
        <dbReference type="ARBA" id="ARBA00022989"/>
    </source>
</evidence>
<dbReference type="Gene3D" id="1.25.40.10">
    <property type="entry name" value="Tetratricopeptide repeat domain"/>
    <property type="match status" value="1"/>
</dbReference>